<evidence type="ECO:0000256" key="1">
    <source>
        <dbReference type="SAM" id="SignalP"/>
    </source>
</evidence>
<dbReference type="Proteomes" id="UP000305948">
    <property type="component" value="Unassembled WGS sequence"/>
</dbReference>
<dbReference type="EMBL" id="ML213535">
    <property type="protein sequence ID" value="TFK45882.1"/>
    <property type="molecule type" value="Genomic_DNA"/>
</dbReference>
<feature type="chain" id="PRO_5023026643" evidence="1">
    <location>
        <begin position="32"/>
        <end position="170"/>
    </location>
</feature>
<organism evidence="2 3">
    <name type="scientific">Heliocybe sulcata</name>
    <dbReference type="NCBI Taxonomy" id="5364"/>
    <lineage>
        <taxon>Eukaryota</taxon>
        <taxon>Fungi</taxon>
        <taxon>Dikarya</taxon>
        <taxon>Basidiomycota</taxon>
        <taxon>Agaricomycotina</taxon>
        <taxon>Agaricomycetes</taxon>
        <taxon>Gloeophyllales</taxon>
        <taxon>Gloeophyllaceae</taxon>
        <taxon>Heliocybe</taxon>
    </lineage>
</organism>
<proteinExistence type="predicted"/>
<keyword evidence="3" id="KW-1185">Reference proteome</keyword>
<feature type="signal peptide" evidence="1">
    <location>
        <begin position="1"/>
        <end position="31"/>
    </location>
</feature>
<dbReference type="AlphaFoldDB" id="A0A5C3MKG2"/>
<gene>
    <name evidence="2" type="ORF">OE88DRAFT_1668474</name>
</gene>
<protein>
    <submittedName>
        <fullName evidence="2">Uncharacterized protein</fullName>
    </submittedName>
</protein>
<evidence type="ECO:0000313" key="2">
    <source>
        <dbReference type="EMBL" id="TFK45882.1"/>
    </source>
</evidence>
<accession>A0A5C3MKG2</accession>
<keyword evidence="1" id="KW-0732">Signal</keyword>
<reference evidence="2 3" key="1">
    <citation type="journal article" date="2019" name="Nat. Ecol. Evol.">
        <title>Megaphylogeny resolves global patterns of mushroom evolution.</title>
        <authorList>
            <person name="Varga T."/>
            <person name="Krizsan K."/>
            <person name="Foldi C."/>
            <person name="Dima B."/>
            <person name="Sanchez-Garcia M."/>
            <person name="Sanchez-Ramirez S."/>
            <person name="Szollosi G.J."/>
            <person name="Szarkandi J.G."/>
            <person name="Papp V."/>
            <person name="Albert L."/>
            <person name="Andreopoulos W."/>
            <person name="Angelini C."/>
            <person name="Antonin V."/>
            <person name="Barry K.W."/>
            <person name="Bougher N.L."/>
            <person name="Buchanan P."/>
            <person name="Buyck B."/>
            <person name="Bense V."/>
            <person name="Catcheside P."/>
            <person name="Chovatia M."/>
            <person name="Cooper J."/>
            <person name="Damon W."/>
            <person name="Desjardin D."/>
            <person name="Finy P."/>
            <person name="Geml J."/>
            <person name="Haridas S."/>
            <person name="Hughes K."/>
            <person name="Justo A."/>
            <person name="Karasinski D."/>
            <person name="Kautmanova I."/>
            <person name="Kiss B."/>
            <person name="Kocsube S."/>
            <person name="Kotiranta H."/>
            <person name="LaButti K.M."/>
            <person name="Lechner B.E."/>
            <person name="Liimatainen K."/>
            <person name="Lipzen A."/>
            <person name="Lukacs Z."/>
            <person name="Mihaltcheva S."/>
            <person name="Morgado L.N."/>
            <person name="Niskanen T."/>
            <person name="Noordeloos M.E."/>
            <person name="Ohm R.A."/>
            <person name="Ortiz-Santana B."/>
            <person name="Ovrebo C."/>
            <person name="Racz N."/>
            <person name="Riley R."/>
            <person name="Savchenko A."/>
            <person name="Shiryaev A."/>
            <person name="Soop K."/>
            <person name="Spirin V."/>
            <person name="Szebenyi C."/>
            <person name="Tomsovsky M."/>
            <person name="Tulloss R.E."/>
            <person name="Uehling J."/>
            <person name="Grigoriev I.V."/>
            <person name="Vagvolgyi C."/>
            <person name="Papp T."/>
            <person name="Martin F.M."/>
            <person name="Miettinen O."/>
            <person name="Hibbett D.S."/>
            <person name="Nagy L.G."/>
        </authorList>
    </citation>
    <scope>NUCLEOTIDE SEQUENCE [LARGE SCALE GENOMIC DNA]</scope>
    <source>
        <strain evidence="2 3">OMC1185</strain>
    </source>
</reference>
<evidence type="ECO:0000313" key="3">
    <source>
        <dbReference type="Proteomes" id="UP000305948"/>
    </source>
</evidence>
<name>A0A5C3MKG2_9AGAM</name>
<sequence length="170" mass="19114">MCCAAISAASLDAGWLWWFKTFFLQVHNVGTCYIDDFQPSAAPTSPPPRPPRHPTRPDLDTEYASAHSLSMVISMLALCRTTKNLSLRKTGKPFVSYDFISIFFCLYPLPRPVPSFQAQTSYTGLILSQLRLRMMARYAHCERAVSLSSDDFFRTPSRARPAVLSRDAVT</sequence>